<evidence type="ECO:0000313" key="1">
    <source>
        <dbReference type="EMBL" id="PSB55117.1"/>
    </source>
</evidence>
<name>A0A2T1GCJ5_9CYAN</name>
<sequence>MRHYNRASRTTVFSQNFLWIGHQAWQGYLNYERGVVAISSQVDLFDDSDSHRQEPPQPSLNFRYIPAPQLSIYLQEWLVPDRSIDYISTAVANYQPHAELIFAIESGMNLDIGWCQHLKISPPDCYQQIQRRWSEFELGSRG</sequence>
<dbReference type="OrthoDB" id="424127at2"/>
<gene>
    <name evidence="1" type="ORF">C7B77_16070</name>
</gene>
<comment type="caution">
    <text evidence="1">The sequence shown here is derived from an EMBL/GenBank/DDBJ whole genome shotgun (WGS) entry which is preliminary data.</text>
</comment>
<proteinExistence type="predicted"/>
<protein>
    <submittedName>
        <fullName evidence="1">Uncharacterized protein</fullName>
    </submittedName>
</protein>
<evidence type="ECO:0000313" key="2">
    <source>
        <dbReference type="Proteomes" id="UP000238937"/>
    </source>
</evidence>
<reference evidence="1 2" key="1">
    <citation type="submission" date="2018-03" db="EMBL/GenBank/DDBJ databases">
        <title>The ancient ancestry and fast evolution of plastids.</title>
        <authorList>
            <person name="Moore K.R."/>
            <person name="Magnabosco C."/>
            <person name="Momper L."/>
            <person name="Gold D.A."/>
            <person name="Bosak T."/>
            <person name="Fournier G.P."/>
        </authorList>
    </citation>
    <scope>NUCLEOTIDE SEQUENCE [LARGE SCALE GENOMIC DNA]</scope>
    <source>
        <strain evidence="1 2">CCALA 037</strain>
    </source>
</reference>
<accession>A0A2T1GCJ5</accession>
<dbReference type="Proteomes" id="UP000238937">
    <property type="component" value="Unassembled WGS sequence"/>
</dbReference>
<dbReference type="EMBL" id="PVWO01000209">
    <property type="protein sequence ID" value="PSB55117.1"/>
    <property type="molecule type" value="Genomic_DNA"/>
</dbReference>
<dbReference type="AlphaFoldDB" id="A0A2T1GCJ5"/>
<dbReference type="RefSeq" id="WP_106306825.1">
    <property type="nucleotide sequence ID" value="NZ_PVWO01000209.1"/>
</dbReference>
<organism evidence="1 2">
    <name type="scientific">Chamaesiphon polymorphus CCALA 037</name>
    <dbReference type="NCBI Taxonomy" id="2107692"/>
    <lineage>
        <taxon>Bacteria</taxon>
        <taxon>Bacillati</taxon>
        <taxon>Cyanobacteriota</taxon>
        <taxon>Cyanophyceae</taxon>
        <taxon>Gomontiellales</taxon>
        <taxon>Chamaesiphonaceae</taxon>
        <taxon>Chamaesiphon</taxon>
    </lineage>
</organism>
<keyword evidence="2" id="KW-1185">Reference proteome</keyword>